<feature type="transmembrane region" description="Helical" evidence="6">
    <location>
        <begin position="294"/>
        <end position="314"/>
    </location>
</feature>
<keyword evidence="4 6" id="KW-1133">Transmembrane helix</keyword>
<protein>
    <submittedName>
        <fullName evidence="8">MFS transporter, DHA1 family, inner membrane transport protein</fullName>
    </submittedName>
</protein>
<feature type="transmembrane region" description="Helical" evidence="6">
    <location>
        <begin position="267"/>
        <end position="288"/>
    </location>
</feature>
<evidence type="ECO:0000256" key="2">
    <source>
        <dbReference type="ARBA" id="ARBA00022475"/>
    </source>
</evidence>
<feature type="transmembrane region" description="Helical" evidence="6">
    <location>
        <begin position="361"/>
        <end position="377"/>
    </location>
</feature>
<dbReference type="Pfam" id="PF07690">
    <property type="entry name" value="MFS_1"/>
    <property type="match status" value="1"/>
</dbReference>
<evidence type="ECO:0000313" key="9">
    <source>
        <dbReference type="Proteomes" id="UP000198683"/>
    </source>
</evidence>
<evidence type="ECO:0000259" key="7">
    <source>
        <dbReference type="PROSITE" id="PS50850"/>
    </source>
</evidence>
<dbReference type="CDD" id="cd17324">
    <property type="entry name" value="MFS_NepI_like"/>
    <property type="match status" value="1"/>
</dbReference>
<feature type="transmembrane region" description="Helical" evidence="6">
    <location>
        <begin position="135"/>
        <end position="156"/>
    </location>
</feature>
<dbReference type="Proteomes" id="UP000198683">
    <property type="component" value="Unassembled WGS sequence"/>
</dbReference>
<feature type="transmembrane region" description="Helical" evidence="6">
    <location>
        <begin position="45"/>
        <end position="64"/>
    </location>
</feature>
<keyword evidence="2" id="KW-1003">Cell membrane</keyword>
<dbReference type="SUPFAM" id="SSF103473">
    <property type="entry name" value="MFS general substrate transporter"/>
    <property type="match status" value="1"/>
</dbReference>
<evidence type="ECO:0000256" key="4">
    <source>
        <dbReference type="ARBA" id="ARBA00022989"/>
    </source>
</evidence>
<feature type="transmembrane region" description="Helical" evidence="6">
    <location>
        <begin position="335"/>
        <end position="355"/>
    </location>
</feature>
<dbReference type="Gene3D" id="1.20.1250.20">
    <property type="entry name" value="MFS general substrate transporter like domains"/>
    <property type="match status" value="1"/>
</dbReference>
<name>A0A1G9B6H1_9ACTN</name>
<feature type="transmembrane region" description="Helical" evidence="6">
    <location>
        <begin position="101"/>
        <end position="123"/>
    </location>
</feature>
<evidence type="ECO:0000256" key="3">
    <source>
        <dbReference type="ARBA" id="ARBA00022692"/>
    </source>
</evidence>
<evidence type="ECO:0000256" key="5">
    <source>
        <dbReference type="ARBA" id="ARBA00023136"/>
    </source>
</evidence>
<evidence type="ECO:0000256" key="1">
    <source>
        <dbReference type="ARBA" id="ARBA00004651"/>
    </source>
</evidence>
<sequence>MFESKPALLALVALSLASFLYVTTEALPIGLLPLIAHDLGASESAVGLLVTGYGLVVVVVSLPLAKLTRRFPRRRLLCVLLAVFAVATFLSAVAWDHGSLMAARMVTALSQALFWAVVTPAVADLFRPAVRGRALSILYAGASAAAPAGVPAGTWLGQQTDWRVAFLALSGLGLLVLATVAAVLPGDRPAGHGAVDGGTSPDRGRYLSIVATTMLSITAAFAAYTYISPFLTGVSGFSESAIGPLLLARGIAGLAGVYVAGRLVDRYGWLTMTGFVGLQVPALAGQYAFGASPVAAVVTICLSGFTLAGLTAVLGSRVLVYAPGEPVMASAGSSMAFNVGITAGALLGGVLLPGAGVRSTALAGALLSLAALAVVLAEPAVSSRRKVVAATTGQALAKVTQPPQRP</sequence>
<keyword evidence="9" id="KW-1185">Reference proteome</keyword>
<reference evidence="8 9" key="1">
    <citation type="submission" date="2016-10" db="EMBL/GenBank/DDBJ databases">
        <authorList>
            <person name="de Groot N.N."/>
        </authorList>
    </citation>
    <scope>NUCLEOTIDE SEQUENCE [LARGE SCALE GENOMIC DNA]</scope>
    <source>
        <strain evidence="8 9">CGMCC 4.5681</strain>
    </source>
</reference>
<dbReference type="PANTHER" id="PTHR43124">
    <property type="entry name" value="PURINE EFFLUX PUMP PBUE"/>
    <property type="match status" value="1"/>
</dbReference>
<dbReference type="InterPro" id="IPR020846">
    <property type="entry name" value="MFS_dom"/>
</dbReference>
<dbReference type="AlphaFoldDB" id="A0A1G9B6H1"/>
<feature type="transmembrane region" description="Helical" evidence="6">
    <location>
        <begin position="76"/>
        <end position="95"/>
    </location>
</feature>
<dbReference type="InterPro" id="IPR036259">
    <property type="entry name" value="MFS_trans_sf"/>
</dbReference>
<accession>A0A1G9B6H1</accession>
<evidence type="ECO:0000313" key="8">
    <source>
        <dbReference type="EMBL" id="SDK35121.1"/>
    </source>
</evidence>
<feature type="transmembrane region" description="Helical" evidence="6">
    <location>
        <begin position="206"/>
        <end position="227"/>
    </location>
</feature>
<dbReference type="PROSITE" id="PS50850">
    <property type="entry name" value="MFS"/>
    <property type="match status" value="1"/>
</dbReference>
<evidence type="ECO:0000256" key="6">
    <source>
        <dbReference type="SAM" id="Phobius"/>
    </source>
</evidence>
<dbReference type="EMBL" id="FNFB01000007">
    <property type="protein sequence ID" value="SDK35121.1"/>
    <property type="molecule type" value="Genomic_DNA"/>
</dbReference>
<proteinExistence type="predicted"/>
<comment type="subcellular location">
    <subcellularLocation>
        <location evidence="1">Cell membrane</location>
        <topology evidence="1">Multi-pass membrane protein</topology>
    </subcellularLocation>
</comment>
<feature type="domain" description="Major facilitator superfamily (MFS) profile" evidence="7">
    <location>
        <begin position="10"/>
        <end position="382"/>
    </location>
</feature>
<dbReference type="GO" id="GO:0022857">
    <property type="term" value="F:transmembrane transporter activity"/>
    <property type="evidence" value="ECO:0007669"/>
    <property type="project" value="InterPro"/>
</dbReference>
<dbReference type="STRING" id="683260.SAMN05421874_10739"/>
<dbReference type="InterPro" id="IPR011701">
    <property type="entry name" value="MFS"/>
</dbReference>
<dbReference type="PANTHER" id="PTHR43124:SF3">
    <property type="entry name" value="CHLORAMPHENICOL EFFLUX PUMP RV0191"/>
    <property type="match status" value="1"/>
</dbReference>
<feature type="transmembrane region" description="Helical" evidence="6">
    <location>
        <begin position="242"/>
        <end position="260"/>
    </location>
</feature>
<gene>
    <name evidence="8" type="ORF">SAMN05421874_10739</name>
</gene>
<organism evidence="8 9">
    <name type="scientific">Nonomuraea maritima</name>
    <dbReference type="NCBI Taxonomy" id="683260"/>
    <lineage>
        <taxon>Bacteria</taxon>
        <taxon>Bacillati</taxon>
        <taxon>Actinomycetota</taxon>
        <taxon>Actinomycetes</taxon>
        <taxon>Streptosporangiales</taxon>
        <taxon>Streptosporangiaceae</taxon>
        <taxon>Nonomuraea</taxon>
    </lineage>
</organism>
<dbReference type="InterPro" id="IPR050189">
    <property type="entry name" value="MFS_Efflux_Transporters"/>
</dbReference>
<keyword evidence="5 6" id="KW-0472">Membrane</keyword>
<keyword evidence="3 6" id="KW-0812">Transmembrane</keyword>
<feature type="transmembrane region" description="Helical" evidence="6">
    <location>
        <begin position="162"/>
        <end position="185"/>
    </location>
</feature>
<dbReference type="GO" id="GO:0005886">
    <property type="term" value="C:plasma membrane"/>
    <property type="evidence" value="ECO:0007669"/>
    <property type="project" value="UniProtKB-SubCell"/>
</dbReference>